<comment type="caution">
    <text evidence="1">The sequence shown here is derived from an EMBL/GenBank/DDBJ whole genome shotgun (WGS) entry which is preliminary data.</text>
</comment>
<name>S4MSJ3_9ACTN</name>
<evidence type="ECO:0000313" key="2">
    <source>
        <dbReference type="Proteomes" id="UP000015001"/>
    </source>
</evidence>
<dbReference type="SFLD" id="SFLDG01140">
    <property type="entry name" value="C2.B:_Phosphomannomutase_and_P"/>
    <property type="match status" value="1"/>
</dbReference>
<dbReference type="SUPFAM" id="SSF56784">
    <property type="entry name" value="HAD-like"/>
    <property type="match status" value="1"/>
</dbReference>
<dbReference type="PANTHER" id="PTHR10000:SF8">
    <property type="entry name" value="HAD SUPERFAMILY HYDROLASE-LIKE, TYPE 3"/>
    <property type="match status" value="1"/>
</dbReference>
<dbReference type="AlphaFoldDB" id="S4MSJ3"/>
<dbReference type="GO" id="GO:0005829">
    <property type="term" value="C:cytosol"/>
    <property type="evidence" value="ECO:0007669"/>
    <property type="project" value="TreeGrafter"/>
</dbReference>
<dbReference type="GO" id="GO:0000287">
    <property type="term" value="F:magnesium ion binding"/>
    <property type="evidence" value="ECO:0007669"/>
    <property type="project" value="TreeGrafter"/>
</dbReference>
<dbReference type="GO" id="GO:0016791">
    <property type="term" value="F:phosphatase activity"/>
    <property type="evidence" value="ECO:0007669"/>
    <property type="project" value="TreeGrafter"/>
</dbReference>
<dbReference type="EMBL" id="AOPY01001455">
    <property type="protein sequence ID" value="EPJ38535.1"/>
    <property type="molecule type" value="Genomic_DNA"/>
</dbReference>
<gene>
    <name evidence="1" type="ORF">STAFG_4401</name>
</gene>
<proteinExistence type="predicted"/>
<sequence length="280" mass="29096">MPPGRIRLVATDLDGTLLRSDTTVSVRTRGALQALADRGIRHVIVTGRPAAGCVPLFRSLGYRGLAVCGQGAQVYDADREALLSWAELDRDAARVCVTRLAARIGPVSMAVVTSGAEAEFVMSADFGRGDEKALAPYRLVPAEELWDRPVDKVLLRHGGLSDADLVAEAAACCDPGLVVTHAGPGMVELLPSGFDKATGLARVAEAYGVTPAEVVAFGDMPNDIPMLIWAGRAVAMADGHPELKAVADEIAPGHDADGVAVVLDRLLDGTGATAKGGATR</sequence>
<dbReference type="InterPro" id="IPR023214">
    <property type="entry name" value="HAD_sf"/>
</dbReference>
<dbReference type="InterPro" id="IPR006379">
    <property type="entry name" value="HAD-SF_hydro_IIB"/>
</dbReference>
<dbReference type="InterPro" id="IPR036412">
    <property type="entry name" value="HAD-like_sf"/>
</dbReference>
<dbReference type="Gene3D" id="3.30.1240.10">
    <property type="match status" value="1"/>
</dbReference>
<accession>S4MSJ3</accession>
<dbReference type="OrthoDB" id="3180855at2"/>
<keyword evidence="2" id="KW-1185">Reference proteome</keyword>
<organism evidence="1 2">
    <name type="scientific">Streptomyces afghaniensis 772</name>
    <dbReference type="NCBI Taxonomy" id="1283301"/>
    <lineage>
        <taxon>Bacteria</taxon>
        <taxon>Bacillati</taxon>
        <taxon>Actinomycetota</taxon>
        <taxon>Actinomycetes</taxon>
        <taxon>Kitasatosporales</taxon>
        <taxon>Streptomycetaceae</taxon>
        <taxon>Streptomyces</taxon>
    </lineage>
</organism>
<dbReference type="HOGENOM" id="CLU_044146_0_0_11"/>
<dbReference type="Proteomes" id="UP000015001">
    <property type="component" value="Unassembled WGS sequence"/>
</dbReference>
<reference evidence="1 2" key="1">
    <citation type="submission" date="2013-02" db="EMBL/GenBank/DDBJ databases">
        <title>Draft Genome Sequence of Streptomyces afghaniensis, Which Produces Compounds of the Julimycin B-Complex.</title>
        <authorList>
            <person name="Gruening B.A."/>
            <person name="Praeg A."/>
            <person name="Erxleben A."/>
            <person name="Guenther S."/>
            <person name="Fiedler H.-P."/>
            <person name="Goodfellow M."/>
            <person name="Mueller M."/>
        </authorList>
    </citation>
    <scope>NUCLEOTIDE SEQUENCE [LARGE SCALE GENOMIC DNA]</scope>
    <source>
        <strain evidence="1 2">772</strain>
    </source>
</reference>
<dbReference type="NCBIfam" id="TIGR01484">
    <property type="entry name" value="HAD-SF-IIB"/>
    <property type="match status" value="1"/>
</dbReference>
<dbReference type="Pfam" id="PF08282">
    <property type="entry name" value="Hydrolase_3"/>
    <property type="match status" value="1"/>
</dbReference>
<dbReference type="Gene3D" id="3.40.50.1000">
    <property type="entry name" value="HAD superfamily/HAD-like"/>
    <property type="match status" value="1"/>
</dbReference>
<dbReference type="PATRIC" id="fig|1283301.3.peg.4373"/>
<protein>
    <submittedName>
        <fullName evidence="1">Putative Phosphatase YidA</fullName>
    </submittedName>
</protein>
<dbReference type="PANTHER" id="PTHR10000">
    <property type="entry name" value="PHOSPHOSERINE PHOSPHATASE"/>
    <property type="match status" value="1"/>
</dbReference>
<evidence type="ECO:0000313" key="1">
    <source>
        <dbReference type="EMBL" id="EPJ38535.1"/>
    </source>
</evidence>
<dbReference type="SFLD" id="SFLDS00003">
    <property type="entry name" value="Haloacid_Dehalogenase"/>
    <property type="match status" value="1"/>
</dbReference>